<keyword evidence="2 8" id="KW-0813">Transport</keyword>
<dbReference type="PROSITE" id="PS52016">
    <property type="entry name" value="TONB_DEPENDENT_REC_3"/>
    <property type="match status" value="1"/>
</dbReference>
<evidence type="ECO:0000256" key="3">
    <source>
        <dbReference type="ARBA" id="ARBA00022452"/>
    </source>
</evidence>
<evidence type="ECO:0000256" key="9">
    <source>
        <dbReference type="RuleBase" id="RU003357"/>
    </source>
</evidence>
<protein>
    <submittedName>
        <fullName evidence="13">TonB-dependent receptor</fullName>
    </submittedName>
</protein>
<feature type="domain" description="TonB-dependent receptor plug" evidence="12">
    <location>
        <begin position="140"/>
        <end position="234"/>
    </location>
</feature>
<dbReference type="InterPro" id="IPR037066">
    <property type="entry name" value="Plug_dom_sf"/>
</dbReference>
<dbReference type="Proteomes" id="UP001179363">
    <property type="component" value="Unassembled WGS sequence"/>
</dbReference>
<keyword evidence="14" id="KW-1185">Reference proteome</keyword>
<evidence type="ECO:0000256" key="7">
    <source>
        <dbReference type="ARBA" id="ARBA00023237"/>
    </source>
</evidence>
<keyword evidence="4 8" id="KW-0812">Transmembrane</keyword>
<dbReference type="InterPro" id="IPR008969">
    <property type="entry name" value="CarboxyPept-like_regulatory"/>
</dbReference>
<comment type="subcellular location">
    <subcellularLocation>
        <location evidence="1 8">Cell outer membrane</location>
        <topology evidence="1 8">Multi-pass membrane protein</topology>
    </subcellularLocation>
</comment>
<dbReference type="Gene3D" id="2.40.170.20">
    <property type="entry name" value="TonB-dependent receptor, beta-barrel domain"/>
    <property type="match status" value="1"/>
</dbReference>
<dbReference type="SUPFAM" id="SSF56935">
    <property type="entry name" value="Porins"/>
    <property type="match status" value="1"/>
</dbReference>
<keyword evidence="13" id="KW-0675">Receptor</keyword>
<evidence type="ECO:0000313" key="13">
    <source>
        <dbReference type="EMBL" id="MCF4100273.1"/>
    </source>
</evidence>
<comment type="caution">
    <text evidence="13">The sequence shown here is derived from an EMBL/GenBank/DDBJ whole genome shotgun (WGS) entry which is preliminary data.</text>
</comment>
<dbReference type="Pfam" id="PF00593">
    <property type="entry name" value="TonB_dep_Rec_b-barrel"/>
    <property type="match status" value="1"/>
</dbReference>
<keyword evidence="6 8" id="KW-0472">Membrane</keyword>
<dbReference type="InterPro" id="IPR012910">
    <property type="entry name" value="Plug_dom"/>
</dbReference>
<keyword evidence="10" id="KW-0732">Signal</keyword>
<dbReference type="RefSeq" id="WP_236132422.1">
    <property type="nucleotide sequence ID" value="NZ_JAKGTH010000006.1"/>
</dbReference>
<dbReference type="Pfam" id="PF07715">
    <property type="entry name" value="Plug"/>
    <property type="match status" value="1"/>
</dbReference>
<evidence type="ECO:0000259" key="12">
    <source>
        <dbReference type="Pfam" id="PF07715"/>
    </source>
</evidence>
<dbReference type="InterPro" id="IPR039426">
    <property type="entry name" value="TonB-dep_rcpt-like"/>
</dbReference>
<evidence type="ECO:0000256" key="5">
    <source>
        <dbReference type="ARBA" id="ARBA00023077"/>
    </source>
</evidence>
<dbReference type="SUPFAM" id="SSF49464">
    <property type="entry name" value="Carboxypeptidase regulatory domain-like"/>
    <property type="match status" value="1"/>
</dbReference>
<evidence type="ECO:0000256" key="2">
    <source>
        <dbReference type="ARBA" id="ARBA00022448"/>
    </source>
</evidence>
<evidence type="ECO:0000256" key="4">
    <source>
        <dbReference type="ARBA" id="ARBA00022692"/>
    </source>
</evidence>
<dbReference type="Gene3D" id="2.170.130.10">
    <property type="entry name" value="TonB-dependent receptor, plug domain"/>
    <property type="match status" value="1"/>
</dbReference>
<name>A0ABS9EBY2_9FLAO</name>
<feature type="signal peptide" evidence="10">
    <location>
        <begin position="1"/>
        <end position="19"/>
    </location>
</feature>
<dbReference type="PANTHER" id="PTHR40980">
    <property type="entry name" value="PLUG DOMAIN-CONTAINING PROTEIN"/>
    <property type="match status" value="1"/>
</dbReference>
<dbReference type="InterPro" id="IPR000531">
    <property type="entry name" value="Beta-barrel_TonB"/>
</dbReference>
<sequence>MKKVLSLLVVLFFTTFLHAQEESKGSIVGKLSDKEMNGEPLPFANVIIKGTSTGTTTDFDGLYALNNIEPGIYTVTFSFIGYESLDVPNVEVVAGKVTEVNTELGASAASLDEVVITTVSRRDSEVALLLEQKGAIDIKESIGAQELAKLGVSDAAGATSKISGVTSSEASGDVFVRGLGDRYLYTTMNGLPIPADDIERKNIDLSLFPTRVIQNVSISKTYSAESSADQASGTIDIKSRELTGSKELSIGVQAGVNTNAIRNGVGDNFKVSTNSDDMSFGFYKKDLSPRQTLKEQTWDTQKAGFPMDYKYAISAGKRIGEKLEIFATASQSTSFEHRQGVFREFRANFINDSITDAEYFSKSINTTGLLNIGYRFNENNTVKATSLFINKVTDEVLEGGRNGEGTIFEETEPTEGLSQFIRDQNIKQTRLWVNQLAGNHNITEKNELNWAVGYNKVDADEPNRIRNEVNFNESIVQLGRTGGFQQRKSGQAIDDYEFNGLISDKVTLINEDEKNLNFKVGANYRNKERDFVSQFLGVEESVTNTFSPSSIDNLSEIFIPENFDNGSLVINSLKPDRYNANLESASGFLTMNYGIKKFNFNVGLRYQQDDLNVIYNVGNIPGRIGSSEISYNNVYPSLNVRYALNEKVNLRLATSKTITLPEFKEIAPFEYVSQTGQITRGNPDLQASTNYNLDLKWEFFPSAKQLVSVTGFYKKIEDPINKSQDRGSAGVFSYFNSAEQAEIYGLELETKVALIASEIDLDLGFNASRMWHSQDLKETYDDNGNFIRTFRYKGLTKTGLQGASDWILNSSLNFSNNAENEFNASITANYASDKIFALGAPEIQTQSETFYNDAIIEKGFVTLDAVLSKDLGQHWNFNLTGKNILNPEIKRTQKVRPSTTGIESNATVRSYTRGATISLGANYRF</sequence>
<evidence type="ECO:0000256" key="10">
    <source>
        <dbReference type="SAM" id="SignalP"/>
    </source>
</evidence>
<proteinExistence type="inferred from homology"/>
<dbReference type="PANTHER" id="PTHR40980:SF5">
    <property type="entry name" value="TONB-DEPENDENT RECEPTOR"/>
    <property type="match status" value="1"/>
</dbReference>
<reference evidence="13" key="1">
    <citation type="submission" date="2022-01" db="EMBL/GenBank/DDBJ databases">
        <title>Gillisia lutea sp. nov., isolated from marine plastic residues from the Malvarosa beach (Valencia, Spain).</title>
        <authorList>
            <person name="Vidal-Verdu A."/>
            <person name="Molina-Menor E."/>
            <person name="Satari L."/>
            <person name="Pascual J."/>
            <person name="Pereto J."/>
            <person name="Porcar M."/>
        </authorList>
    </citation>
    <scope>NUCLEOTIDE SEQUENCE</scope>
    <source>
        <strain evidence="13">M10.2A</strain>
    </source>
</reference>
<dbReference type="Gene3D" id="2.60.40.1120">
    <property type="entry name" value="Carboxypeptidase-like, regulatory domain"/>
    <property type="match status" value="1"/>
</dbReference>
<evidence type="ECO:0000256" key="8">
    <source>
        <dbReference type="PROSITE-ProRule" id="PRU01360"/>
    </source>
</evidence>
<evidence type="ECO:0000259" key="11">
    <source>
        <dbReference type="Pfam" id="PF00593"/>
    </source>
</evidence>
<feature type="chain" id="PRO_5047489111" evidence="10">
    <location>
        <begin position="20"/>
        <end position="925"/>
    </location>
</feature>
<keyword evidence="3 8" id="KW-1134">Transmembrane beta strand</keyword>
<feature type="domain" description="TonB-dependent receptor-like beta-barrel" evidence="11">
    <location>
        <begin position="444"/>
        <end position="884"/>
    </location>
</feature>
<evidence type="ECO:0000313" key="14">
    <source>
        <dbReference type="Proteomes" id="UP001179363"/>
    </source>
</evidence>
<evidence type="ECO:0000256" key="1">
    <source>
        <dbReference type="ARBA" id="ARBA00004571"/>
    </source>
</evidence>
<dbReference type="Pfam" id="PF13715">
    <property type="entry name" value="CarbopepD_reg_2"/>
    <property type="match status" value="1"/>
</dbReference>
<comment type="similarity">
    <text evidence="8 9">Belongs to the TonB-dependent receptor family.</text>
</comment>
<accession>A0ABS9EBY2</accession>
<evidence type="ECO:0000256" key="6">
    <source>
        <dbReference type="ARBA" id="ARBA00023136"/>
    </source>
</evidence>
<gene>
    <name evidence="13" type="ORF">L1I30_01215</name>
</gene>
<keyword evidence="7 8" id="KW-0998">Cell outer membrane</keyword>
<organism evidence="13 14">
    <name type="scientific">Gillisia lutea</name>
    <dbReference type="NCBI Taxonomy" id="2909668"/>
    <lineage>
        <taxon>Bacteria</taxon>
        <taxon>Pseudomonadati</taxon>
        <taxon>Bacteroidota</taxon>
        <taxon>Flavobacteriia</taxon>
        <taxon>Flavobacteriales</taxon>
        <taxon>Flavobacteriaceae</taxon>
        <taxon>Gillisia</taxon>
    </lineage>
</organism>
<keyword evidence="5 9" id="KW-0798">TonB box</keyword>
<dbReference type="EMBL" id="JAKGTH010000006">
    <property type="protein sequence ID" value="MCF4100273.1"/>
    <property type="molecule type" value="Genomic_DNA"/>
</dbReference>
<dbReference type="InterPro" id="IPR036942">
    <property type="entry name" value="Beta-barrel_TonB_sf"/>
</dbReference>